<dbReference type="EMBL" id="MU128930">
    <property type="protein sequence ID" value="KAF9517648.1"/>
    <property type="molecule type" value="Genomic_DNA"/>
</dbReference>
<protein>
    <submittedName>
        <fullName evidence="2">Uncharacterized protein</fullName>
    </submittedName>
</protein>
<feature type="region of interest" description="Disordered" evidence="1">
    <location>
        <begin position="1"/>
        <end position="25"/>
    </location>
</feature>
<accession>A0A9P6B4N5</accession>
<feature type="compositionally biased region" description="Polar residues" evidence="1">
    <location>
        <begin position="192"/>
        <end position="209"/>
    </location>
</feature>
<reference evidence="2" key="1">
    <citation type="journal article" date="2020" name="Nat. Commun.">
        <title>Large-scale genome sequencing of mycorrhizal fungi provides insights into the early evolution of symbiotic traits.</title>
        <authorList>
            <person name="Miyauchi S."/>
            <person name="Kiss E."/>
            <person name="Kuo A."/>
            <person name="Drula E."/>
            <person name="Kohler A."/>
            <person name="Sanchez-Garcia M."/>
            <person name="Morin E."/>
            <person name="Andreopoulos B."/>
            <person name="Barry K.W."/>
            <person name="Bonito G."/>
            <person name="Buee M."/>
            <person name="Carver A."/>
            <person name="Chen C."/>
            <person name="Cichocki N."/>
            <person name="Clum A."/>
            <person name="Culley D."/>
            <person name="Crous P.W."/>
            <person name="Fauchery L."/>
            <person name="Girlanda M."/>
            <person name="Hayes R.D."/>
            <person name="Keri Z."/>
            <person name="LaButti K."/>
            <person name="Lipzen A."/>
            <person name="Lombard V."/>
            <person name="Magnuson J."/>
            <person name="Maillard F."/>
            <person name="Murat C."/>
            <person name="Nolan M."/>
            <person name="Ohm R.A."/>
            <person name="Pangilinan J."/>
            <person name="Pereira M.F."/>
            <person name="Perotto S."/>
            <person name="Peter M."/>
            <person name="Pfister S."/>
            <person name="Riley R."/>
            <person name="Sitrit Y."/>
            <person name="Stielow J.B."/>
            <person name="Szollosi G."/>
            <person name="Zifcakova L."/>
            <person name="Stursova M."/>
            <person name="Spatafora J.W."/>
            <person name="Tedersoo L."/>
            <person name="Vaario L.M."/>
            <person name="Yamada A."/>
            <person name="Yan M."/>
            <person name="Wang P."/>
            <person name="Xu J."/>
            <person name="Bruns T."/>
            <person name="Baldrian P."/>
            <person name="Vilgalys R."/>
            <person name="Dunand C."/>
            <person name="Henrissat B."/>
            <person name="Grigoriev I.V."/>
            <person name="Hibbett D."/>
            <person name="Nagy L.G."/>
            <person name="Martin F.M."/>
        </authorList>
    </citation>
    <scope>NUCLEOTIDE SEQUENCE</scope>
    <source>
        <strain evidence="2">UP504</strain>
    </source>
</reference>
<organism evidence="2 3">
    <name type="scientific">Hydnum rufescens UP504</name>
    <dbReference type="NCBI Taxonomy" id="1448309"/>
    <lineage>
        <taxon>Eukaryota</taxon>
        <taxon>Fungi</taxon>
        <taxon>Dikarya</taxon>
        <taxon>Basidiomycota</taxon>
        <taxon>Agaricomycotina</taxon>
        <taxon>Agaricomycetes</taxon>
        <taxon>Cantharellales</taxon>
        <taxon>Hydnaceae</taxon>
        <taxon>Hydnum</taxon>
    </lineage>
</organism>
<evidence type="ECO:0000256" key="1">
    <source>
        <dbReference type="SAM" id="MobiDB-lite"/>
    </source>
</evidence>
<feature type="region of interest" description="Disordered" evidence="1">
    <location>
        <begin position="53"/>
        <end position="73"/>
    </location>
</feature>
<evidence type="ECO:0000313" key="3">
    <source>
        <dbReference type="Proteomes" id="UP000886523"/>
    </source>
</evidence>
<comment type="caution">
    <text evidence="2">The sequence shown here is derived from an EMBL/GenBank/DDBJ whole genome shotgun (WGS) entry which is preliminary data.</text>
</comment>
<sequence length="241" mass="25704">MLEPLSLSPSSKLASSLRSQSKLGESHQILPDIAESSPFVLGLSGSVFNAQQQYQGKEQASFSTNDASKPGSMTMMATNAASRASTPLLPKTAVSNALGIEASSSLSSVGSAGSLGMSGRASPRISRDEVKRRLMKTRTSPNDIDEDDDGDLKEDDGSQHVQQGQSIQNRHLPLLPLDENGHGGAIGDFSRKSTSPSPEQRPQLANSGHSFLGQRPLRPRLTYISQASILEKFAQRLIDSC</sequence>
<gene>
    <name evidence="2" type="ORF">BS47DRAFT_469847</name>
</gene>
<feature type="compositionally biased region" description="Polar residues" evidence="1">
    <location>
        <begin position="159"/>
        <end position="169"/>
    </location>
</feature>
<feature type="compositionally biased region" description="Low complexity" evidence="1">
    <location>
        <begin position="104"/>
        <end position="119"/>
    </location>
</feature>
<feature type="compositionally biased region" description="Acidic residues" evidence="1">
    <location>
        <begin position="143"/>
        <end position="154"/>
    </location>
</feature>
<feature type="region of interest" description="Disordered" evidence="1">
    <location>
        <begin position="104"/>
        <end position="216"/>
    </location>
</feature>
<name>A0A9P6B4N5_9AGAM</name>
<feature type="compositionally biased region" description="Low complexity" evidence="1">
    <location>
        <begin position="1"/>
        <end position="23"/>
    </location>
</feature>
<evidence type="ECO:0000313" key="2">
    <source>
        <dbReference type="EMBL" id="KAF9517648.1"/>
    </source>
</evidence>
<proteinExistence type="predicted"/>
<feature type="compositionally biased region" description="Polar residues" evidence="1">
    <location>
        <begin position="53"/>
        <end position="67"/>
    </location>
</feature>
<dbReference type="Proteomes" id="UP000886523">
    <property type="component" value="Unassembled WGS sequence"/>
</dbReference>
<dbReference type="AlphaFoldDB" id="A0A9P6B4N5"/>
<keyword evidence="3" id="KW-1185">Reference proteome</keyword>